<comment type="caution">
    <text evidence="1">The sequence shown here is derived from an EMBL/GenBank/DDBJ whole genome shotgun (WGS) entry which is preliminary data.</text>
</comment>
<evidence type="ECO:0000313" key="1">
    <source>
        <dbReference type="EMBL" id="KAA2213326.1"/>
    </source>
</evidence>
<name>A0A5B2TFP6_9PROT</name>
<keyword evidence="2" id="KW-1185">Reference proteome</keyword>
<evidence type="ECO:0000313" key="2">
    <source>
        <dbReference type="Proteomes" id="UP000322110"/>
    </source>
</evidence>
<proteinExistence type="predicted"/>
<dbReference type="EMBL" id="VUKA01000003">
    <property type="protein sequence ID" value="KAA2213326.1"/>
    <property type="molecule type" value="Genomic_DNA"/>
</dbReference>
<keyword evidence="1" id="KW-0378">Hydrolase</keyword>
<reference evidence="1 2" key="1">
    <citation type="journal article" date="2015" name="Int. J. Syst. Evol. Microbiol.">
        <title>Roseomonas oryzae sp. nov., isolated from paddy rhizosphere soil.</title>
        <authorList>
            <person name="Ramaprasad E.V."/>
            <person name="Sasikala Ch."/>
            <person name="Ramana Ch.V."/>
        </authorList>
    </citation>
    <scope>NUCLEOTIDE SEQUENCE [LARGE SCALE GENOMIC DNA]</scope>
    <source>
        <strain evidence="1 2">KCTC 42542</strain>
    </source>
</reference>
<protein>
    <submittedName>
        <fullName evidence="1">Glycosidase</fullName>
    </submittedName>
</protein>
<dbReference type="RefSeq" id="WP_206667980.1">
    <property type="nucleotide sequence ID" value="NZ_VUKA01000003.1"/>
</dbReference>
<keyword evidence="1" id="KW-0326">Glycosidase</keyword>
<dbReference type="AlphaFoldDB" id="A0A5B2TFP6"/>
<gene>
    <name evidence="1" type="ORF">F0Q34_08725</name>
</gene>
<accession>A0A5B2TFP6</accession>
<dbReference type="GO" id="GO:0016798">
    <property type="term" value="F:hydrolase activity, acting on glycosyl bonds"/>
    <property type="evidence" value="ECO:0007669"/>
    <property type="project" value="UniProtKB-KW"/>
</dbReference>
<sequence length="62" mass="6813">MTALGVYVGNNPSDLAKFSSWLGDKPDYVHGVVGYANWKDYTGSASWQANLWKSSGVDVQWS</sequence>
<dbReference type="Proteomes" id="UP000322110">
    <property type="component" value="Unassembled WGS sequence"/>
</dbReference>
<feature type="non-terminal residue" evidence="1">
    <location>
        <position position="62"/>
    </location>
</feature>
<organism evidence="1 2">
    <name type="scientific">Teichococcus oryzae</name>
    <dbReference type="NCBI Taxonomy" id="1608942"/>
    <lineage>
        <taxon>Bacteria</taxon>
        <taxon>Pseudomonadati</taxon>
        <taxon>Pseudomonadota</taxon>
        <taxon>Alphaproteobacteria</taxon>
        <taxon>Acetobacterales</taxon>
        <taxon>Roseomonadaceae</taxon>
        <taxon>Roseomonas</taxon>
    </lineage>
</organism>